<accession>A0ABS8SUM5</accession>
<dbReference type="Pfam" id="PF00067">
    <property type="entry name" value="p450"/>
    <property type="match status" value="1"/>
</dbReference>
<proteinExistence type="predicted"/>
<evidence type="ECO:0000313" key="4">
    <source>
        <dbReference type="Proteomes" id="UP000823775"/>
    </source>
</evidence>
<dbReference type="PANTHER" id="PTHR24286:SF223">
    <property type="entry name" value="ALLENE OXIDE SYNTHASE 3"/>
    <property type="match status" value="1"/>
</dbReference>
<dbReference type="InterPro" id="IPR002403">
    <property type="entry name" value="Cyt_P450_E_grp-IV"/>
</dbReference>
<keyword evidence="2" id="KW-0408">Iron</keyword>
<comment type="caution">
    <text evidence="3">The sequence shown here is derived from an EMBL/GenBank/DDBJ whole genome shotgun (WGS) entry which is preliminary data.</text>
</comment>
<dbReference type="Proteomes" id="UP000823775">
    <property type="component" value="Unassembled WGS sequence"/>
</dbReference>
<organism evidence="3 4">
    <name type="scientific">Datura stramonium</name>
    <name type="common">Jimsonweed</name>
    <name type="synonym">Common thornapple</name>
    <dbReference type="NCBI Taxonomy" id="4076"/>
    <lineage>
        <taxon>Eukaryota</taxon>
        <taxon>Viridiplantae</taxon>
        <taxon>Streptophyta</taxon>
        <taxon>Embryophyta</taxon>
        <taxon>Tracheophyta</taxon>
        <taxon>Spermatophyta</taxon>
        <taxon>Magnoliopsida</taxon>
        <taxon>eudicotyledons</taxon>
        <taxon>Gunneridae</taxon>
        <taxon>Pentapetalae</taxon>
        <taxon>asterids</taxon>
        <taxon>lamiids</taxon>
        <taxon>Solanales</taxon>
        <taxon>Solanaceae</taxon>
        <taxon>Solanoideae</taxon>
        <taxon>Datureae</taxon>
        <taxon>Datura</taxon>
    </lineage>
</organism>
<dbReference type="Gene3D" id="1.10.630.10">
    <property type="entry name" value="Cytochrome P450"/>
    <property type="match status" value="1"/>
</dbReference>
<name>A0ABS8SUM5_DATST</name>
<dbReference type="InterPro" id="IPR001128">
    <property type="entry name" value="Cyt_P450"/>
</dbReference>
<evidence type="ECO:0000313" key="3">
    <source>
        <dbReference type="EMBL" id="MCD7462746.1"/>
    </source>
</evidence>
<gene>
    <name evidence="3" type="primary">AOS3_3</name>
    <name evidence="3" type="ORF">HAX54_049286</name>
</gene>
<evidence type="ECO:0000256" key="2">
    <source>
        <dbReference type="ARBA" id="ARBA00023004"/>
    </source>
</evidence>
<protein>
    <submittedName>
        <fullName evidence="3">Allene oxide synthase 3</fullName>
    </submittedName>
</protein>
<keyword evidence="4" id="KW-1185">Reference proteome</keyword>
<dbReference type="EMBL" id="JACEIK010000832">
    <property type="protein sequence ID" value="MCD7462746.1"/>
    <property type="molecule type" value="Genomic_DNA"/>
</dbReference>
<dbReference type="SUPFAM" id="SSF48264">
    <property type="entry name" value="Cytochrome P450"/>
    <property type="match status" value="1"/>
</dbReference>
<evidence type="ECO:0000256" key="1">
    <source>
        <dbReference type="ARBA" id="ARBA00022723"/>
    </source>
</evidence>
<dbReference type="InterPro" id="IPR036396">
    <property type="entry name" value="Cyt_P450_sf"/>
</dbReference>
<dbReference type="CDD" id="cd11071">
    <property type="entry name" value="CYP74"/>
    <property type="match status" value="1"/>
</dbReference>
<reference evidence="3 4" key="1">
    <citation type="journal article" date="2021" name="BMC Genomics">
        <title>Datura genome reveals duplications of psychoactive alkaloid biosynthetic genes and high mutation rate following tissue culture.</title>
        <authorList>
            <person name="Rajewski A."/>
            <person name="Carter-House D."/>
            <person name="Stajich J."/>
            <person name="Litt A."/>
        </authorList>
    </citation>
    <scope>NUCLEOTIDE SEQUENCE [LARGE SCALE GENOMIC DNA]</scope>
    <source>
        <strain evidence="3">AR-01</strain>
    </source>
</reference>
<keyword evidence="1" id="KW-0479">Metal-binding</keyword>
<dbReference type="PRINTS" id="PR00465">
    <property type="entry name" value="EP450IV"/>
</dbReference>
<dbReference type="PANTHER" id="PTHR24286">
    <property type="entry name" value="CYTOCHROME P450 26"/>
    <property type="match status" value="1"/>
</dbReference>
<sequence length="514" mass="57908">MATTDSSVSKLPLKEIPGDYGLPFFGAMKDRYDFHYNQGTDGFFRSRMKKYGSTVFRTNVPPGPFNAPNSKVIVLVDAVSYPILFDNSQVDKENRFEGTYMSSPNFNGGYKVCAFLDTTDPKHSTLKGLILSTLAKLHDKVIPIFTSSISDMVFTNLEKELSEKGTSSFNPLSDNLSFEFVFRLFCEGKSPIHTSLGTNGPKTVDKWVFFQLAPLTSLGLKFVPNFLEDLVLHTFPLPYFLVKRDHQKLYNAFYNSMSPILDEAEKLGLKRDEACHNFVFLAGFNSYGGLKVFYPSLIKWIGKAGPSLHTRLVKEIRTAVKEAGGVTVSALEKMTLVKSVVYETLRMDPPVAFQCAKARKNIMISNHESSFLIKKDELIFGYQPLATKDPKIFKNAEEFDADRFLGDGEKLIKYVYWSNGEETVNPTVNDKQCPGKDLIVLLGRLLVVEFFMRYDTFEIEFEKFLLGSKVTFKSIGSHSFSSASPSVRFLSLRLRDSNSKPDTSTIHHHPPQPS</sequence>